<evidence type="ECO:0000256" key="1">
    <source>
        <dbReference type="SAM" id="MobiDB-lite"/>
    </source>
</evidence>
<evidence type="ECO:0000313" key="2">
    <source>
        <dbReference type="EMBL" id="CAK0822081.1"/>
    </source>
</evidence>
<comment type="caution">
    <text evidence="2">The sequence shown here is derived from an EMBL/GenBank/DDBJ whole genome shotgun (WGS) entry which is preliminary data.</text>
</comment>
<protein>
    <submittedName>
        <fullName evidence="2">Uncharacterized protein</fullName>
    </submittedName>
</protein>
<reference evidence="2" key="1">
    <citation type="submission" date="2023-10" db="EMBL/GenBank/DDBJ databases">
        <authorList>
            <person name="Chen Y."/>
            <person name="Shah S."/>
            <person name="Dougan E. K."/>
            <person name="Thang M."/>
            <person name="Chan C."/>
        </authorList>
    </citation>
    <scope>NUCLEOTIDE SEQUENCE [LARGE SCALE GENOMIC DNA]</scope>
</reference>
<name>A0ABN9RS70_9DINO</name>
<organism evidence="2 3">
    <name type="scientific">Prorocentrum cordatum</name>
    <dbReference type="NCBI Taxonomy" id="2364126"/>
    <lineage>
        <taxon>Eukaryota</taxon>
        <taxon>Sar</taxon>
        <taxon>Alveolata</taxon>
        <taxon>Dinophyceae</taxon>
        <taxon>Prorocentrales</taxon>
        <taxon>Prorocentraceae</taxon>
        <taxon>Prorocentrum</taxon>
    </lineage>
</organism>
<sequence>MDQRVHRLTEATAAPNGSCRKPSTWSPAVWGSAVAAKAQGSGGLAAAWRALAASSHRLESSGQASQASAAEMRGRCSQDRAWAGAGPGGTGHTLEAVGRAAWKP</sequence>
<gene>
    <name evidence="2" type="ORF">PCOR1329_LOCUS23186</name>
</gene>
<accession>A0ABN9RS70</accession>
<dbReference type="EMBL" id="CAUYUJ010007821">
    <property type="protein sequence ID" value="CAK0822081.1"/>
    <property type="molecule type" value="Genomic_DNA"/>
</dbReference>
<evidence type="ECO:0000313" key="3">
    <source>
        <dbReference type="Proteomes" id="UP001189429"/>
    </source>
</evidence>
<feature type="region of interest" description="Disordered" evidence="1">
    <location>
        <begin position="1"/>
        <end position="25"/>
    </location>
</feature>
<proteinExistence type="predicted"/>
<feature type="region of interest" description="Disordered" evidence="1">
    <location>
        <begin position="59"/>
        <end position="104"/>
    </location>
</feature>
<keyword evidence="3" id="KW-1185">Reference proteome</keyword>
<dbReference type="Proteomes" id="UP001189429">
    <property type="component" value="Unassembled WGS sequence"/>
</dbReference>
<feature type="compositionally biased region" description="Low complexity" evidence="1">
    <location>
        <begin position="59"/>
        <end position="70"/>
    </location>
</feature>